<accession>A0A3G6YLX3</accession>
<evidence type="ECO:0000256" key="2">
    <source>
        <dbReference type="RuleBase" id="RU004514"/>
    </source>
</evidence>
<sequence length="171" mass="19637">MFGESRVEEAYEKWSLLKDKYTDLELHFIGSIQSKKIKKIVNFFDVIESVDSVNTLNKIIKYAAEVQKIVRIFIQINIGNELQKSGVDLSDLNDLFQKAISSRSIKLEGFMCIPPNTEEVEPYFLKMKELKSLYEIENLSMGMSNDYKKAIPIGANYIRIGSSLFGVRDYS</sequence>
<evidence type="ECO:0000256" key="1">
    <source>
        <dbReference type="ARBA" id="ARBA00022898"/>
    </source>
</evidence>
<dbReference type="EMBL" id="CP033540">
    <property type="protein sequence ID" value="AZC00785.1"/>
    <property type="molecule type" value="Genomic_DNA"/>
</dbReference>
<gene>
    <name evidence="4" type="ORF">DKE52_013030</name>
</gene>
<dbReference type="PANTHER" id="PTHR10146:SF14">
    <property type="entry name" value="PYRIDOXAL PHOSPHATE HOMEOSTASIS PROTEIN"/>
    <property type="match status" value="1"/>
</dbReference>
<dbReference type="InterPro" id="IPR029066">
    <property type="entry name" value="PLP-binding_barrel"/>
</dbReference>
<feature type="domain" description="Alanine racemase N-terminal" evidence="3">
    <location>
        <begin position="2"/>
        <end position="168"/>
    </location>
</feature>
<dbReference type="Pfam" id="PF01168">
    <property type="entry name" value="Ala_racemase_N"/>
    <property type="match status" value="1"/>
</dbReference>
<dbReference type="InterPro" id="IPR011078">
    <property type="entry name" value="PyrdxlP_homeostasis"/>
</dbReference>
<dbReference type="PANTHER" id="PTHR10146">
    <property type="entry name" value="PROLINE SYNTHETASE CO-TRANSCRIBED BACTERIAL HOMOLOG PROTEIN"/>
    <property type="match status" value="1"/>
</dbReference>
<reference evidence="4 5" key="2">
    <citation type="submission" date="2018-12" db="EMBL/GenBank/DDBJ databases">
        <title>Molecular Epidemiology of Emerging Carbapenem-Resistance in Acinetobacter nosocomialis and Acinetobacter pittii in Taiwan, 2010-2014.</title>
        <authorList>
            <person name="Huang W.-C."/>
            <person name="Wang H.-Y."/>
            <person name="Lai J.-F."/>
            <person name="Lauderdale T.-L."/>
            <person name="Sytwu H.-K."/>
        </authorList>
    </citation>
    <scope>NUCLEOTIDE SEQUENCE [LARGE SCALE GENOMIC DNA]</scope>
    <source>
        <strain evidence="4 5">2014S06-099</strain>
    </source>
</reference>
<evidence type="ECO:0000313" key="4">
    <source>
        <dbReference type="EMBL" id="AZC00785.1"/>
    </source>
</evidence>
<dbReference type="AlphaFoldDB" id="A0A3G6YLX3"/>
<protein>
    <submittedName>
        <fullName evidence="4">YggS family pyridoxal phosphate-dependent enzyme</fullName>
    </submittedName>
</protein>
<organism evidence="4 5">
    <name type="scientific">Acinetobacter pittii</name>
    <name type="common">Acinetobacter genomosp. 3</name>
    <dbReference type="NCBI Taxonomy" id="48296"/>
    <lineage>
        <taxon>Bacteria</taxon>
        <taxon>Pseudomonadati</taxon>
        <taxon>Pseudomonadota</taxon>
        <taxon>Gammaproteobacteria</taxon>
        <taxon>Moraxellales</taxon>
        <taxon>Moraxellaceae</taxon>
        <taxon>Acinetobacter</taxon>
        <taxon>Acinetobacter calcoaceticus/baumannii complex</taxon>
    </lineage>
</organism>
<name>A0A3G6YLX3_ACIPI</name>
<keyword evidence="1" id="KW-0663">Pyridoxal phosphate</keyword>
<dbReference type="Proteomes" id="UP000254410">
    <property type="component" value="Chromosome"/>
</dbReference>
<dbReference type="CDD" id="cd00635">
    <property type="entry name" value="PLPDE_III_YBL036c_like"/>
    <property type="match status" value="1"/>
</dbReference>
<dbReference type="GO" id="GO:0030170">
    <property type="term" value="F:pyridoxal phosphate binding"/>
    <property type="evidence" value="ECO:0007669"/>
    <property type="project" value="InterPro"/>
</dbReference>
<comment type="similarity">
    <text evidence="2">Belongs to the pyridoxal phosphate-binding protein YggS/PROSC family.</text>
</comment>
<evidence type="ECO:0000313" key="5">
    <source>
        <dbReference type="Proteomes" id="UP000254410"/>
    </source>
</evidence>
<dbReference type="InterPro" id="IPR001608">
    <property type="entry name" value="Ala_racemase_N"/>
</dbReference>
<evidence type="ECO:0000259" key="3">
    <source>
        <dbReference type="Pfam" id="PF01168"/>
    </source>
</evidence>
<dbReference type="SUPFAM" id="SSF51419">
    <property type="entry name" value="PLP-binding barrel"/>
    <property type="match status" value="1"/>
</dbReference>
<proteinExistence type="inferred from homology"/>
<reference evidence="4 5" key="1">
    <citation type="submission" date="2018-11" db="EMBL/GenBank/DDBJ databases">
        <authorList>
            <person name="Kuo S.-C."/>
            <person name="Chen F.-J."/>
            <person name="Liao Y.-C."/>
        </authorList>
    </citation>
    <scope>NUCLEOTIDE SEQUENCE [LARGE SCALE GENOMIC DNA]</scope>
    <source>
        <strain evidence="4 5">2014S06-099</strain>
    </source>
</reference>
<dbReference type="NCBIfam" id="TIGR00044">
    <property type="entry name" value="YggS family pyridoxal phosphate-dependent enzyme"/>
    <property type="match status" value="1"/>
</dbReference>
<dbReference type="Gene3D" id="3.20.20.10">
    <property type="entry name" value="Alanine racemase"/>
    <property type="match status" value="1"/>
</dbReference>